<protein>
    <submittedName>
        <fullName evidence="1">Uncharacterized protein</fullName>
    </submittedName>
</protein>
<dbReference type="EMBL" id="KV442076">
    <property type="protein sequence ID" value="OAQ25606.1"/>
    <property type="molecule type" value="Genomic_DNA"/>
</dbReference>
<accession>A0A197JM94</accession>
<name>A0A197JM94_9FUNG</name>
<dbReference type="GO" id="GO:0004181">
    <property type="term" value="F:metallocarboxypeptidase activity"/>
    <property type="evidence" value="ECO:0007669"/>
    <property type="project" value="InterPro"/>
</dbReference>
<dbReference type="OrthoDB" id="10249837at2759"/>
<proteinExistence type="predicted"/>
<organism evidence="1 2">
    <name type="scientific">Linnemannia elongata AG-77</name>
    <dbReference type="NCBI Taxonomy" id="1314771"/>
    <lineage>
        <taxon>Eukaryota</taxon>
        <taxon>Fungi</taxon>
        <taxon>Fungi incertae sedis</taxon>
        <taxon>Mucoromycota</taxon>
        <taxon>Mortierellomycotina</taxon>
        <taxon>Mortierellomycetes</taxon>
        <taxon>Mortierellales</taxon>
        <taxon>Mortierellaceae</taxon>
        <taxon>Linnemannia</taxon>
    </lineage>
</organism>
<dbReference type="GO" id="GO:0006508">
    <property type="term" value="P:proteolysis"/>
    <property type="evidence" value="ECO:0007669"/>
    <property type="project" value="InterPro"/>
</dbReference>
<dbReference type="InterPro" id="IPR001333">
    <property type="entry name" value="Peptidase_M32_Taq"/>
</dbReference>
<reference evidence="1 2" key="1">
    <citation type="submission" date="2016-05" db="EMBL/GenBank/DDBJ databases">
        <title>Genome sequencing reveals origins of a unique bacterial endosymbiosis in the earliest lineages of terrestrial Fungi.</title>
        <authorList>
            <consortium name="DOE Joint Genome Institute"/>
            <person name="Uehling J."/>
            <person name="Gryganskyi A."/>
            <person name="Hameed K."/>
            <person name="Tschaplinski T."/>
            <person name="Misztal P."/>
            <person name="Wu S."/>
            <person name="Desiro A."/>
            <person name="Vande Pol N."/>
            <person name="Du Z.-Y."/>
            <person name="Zienkiewicz A."/>
            <person name="Zienkiewicz K."/>
            <person name="Morin E."/>
            <person name="Tisserant E."/>
            <person name="Splivallo R."/>
            <person name="Hainaut M."/>
            <person name="Henrissat B."/>
            <person name="Ohm R."/>
            <person name="Kuo A."/>
            <person name="Yan J."/>
            <person name="Lipzen A."/>
            <person name="Nolan M."/>
            <person name="Labutti K."/>
            <person name="Barry K."/>
            <person name="Goldstein A."/>
            <person name="Labbe J."/>
            <person name="Schadt C."/>
            <person name="Tuskan G."/>
            <person name="Grigoriev I."/>
            <person name="Martin F."/>
            <person name="Vilgalys R."/>
            <person name="Bonito G."/>
        </authorList>
    </citation>
    <scope>NUCLEOTIDE SEQUENCE [LARGE SCALE GENOMIC DNA]</scope>
    <source>
        <strain evidence="1 2">AG-77</strain>
    </source>
</reference>
<dbReference type="AlphaFoldDB" id="A0A197JM94"/>
<sequence>MAVTCLSVSRIDHHLNDDHSSINTLEVAVNYSQKTPVPKDVVQSIVTSTIKAICAWKEAREASDWSKCAPLLQEQLVLTRQKVVYMINGGIREEARKINEKVKTKSFQHENLILEV</sequence>
<evidence type="ECO:0000313" key="2">
    <source>
        <dbReference type="Proteomes" id="UP000078512"/>
    </source>
</evidence>
<dbReference type="Proteomes" id="UP000078512">
    <property type="component" value="Unassembled WGS sequence"/>
</dbReference>
<gene>
    <name evidence="1" type="ORF">K457DRAFT_157990</name>
</gene>
<dbReference type="Pfam" id="PF02074">
    <property type="entry name" value="Peptidase_M32"/>
    <property type="match status" value="1"/>
</dbReference>
<evidence type="ECO:0000313" key="1">
    <source>
        <dbReference type="EMBL" id="OAQ25606.1"/>
    </source>
</evidence>
<dbReference type="Gene3D" id="1.10.1370.30">
    <property type="match status" value="1"/>
</dbReference>
<keyword evidence="2" id="KW-1185">Reference proteome</keyword>